<reference evidence="2" key="2">
    <citation type="submission" date="2015-07" db="EMBL/GenBank/DDBJ databases">
        <title>Contrasting host-pathogen interactions and genome evolution in two generalist and specialist microsporidian pathogens of mosquitoes.</title>
        <authorList>
            <consortium name="The Broad Institute Genomics Platform"/>
            <consortium name="The Broad Institute Genome Sequencing Center for Infectious Disease"/>
            <person name="Cuomo C.A."/>
            <person name="Sanscrainte N.D."/>
            <person name="Goldberg J.M."/>
            <person name="Heiman D."/>
            <person name="Young S."/>
            <person name="Zeng Q."/>
            <person name="Becnel J.J."/>
            <person name="Birren B.W."/>
        </authorList>
    </citation>
    <scope>NUCLEOTIDE SEQUENCE [LARGE SCALE GENOMIC DNA]</scope>
    <source>
        <strain evidence="2">USNM 41457</strain>
    </source>
</reference>
<gene>
    <name evidence="1" type="ORF">EDEG_04214</name>
</gene>
<accession>J9DPQ6</accession>
<dbReference type="HOGENOM" id="CLU_1302290_0_0_1"/>
<feature type="non-terminal residue" evidence="1">
    <location>
        <position position="1"/>
    </location>
</feature>
<proteinExistence type="predicted"/>
<comment type="caution">
    <text evidence="1">The sequence shown here is derived from an EMBL/GenBank/DDBJ whole genome shotgun (WGS) entry which is preliminary data.</text>
</comment>
<sequence length="212" mass="24942">YKLLLMSQATTRGAKSLNKYRVELLDSLLKIQIQLENECSNENSDQDNSAILIINTLKKIIQITSALKLKEVDFQKLNTDLSCKPPEHRYKQICEKYYNLICIPESEFFDLLKRFLKAGEILESIYSIHHFFDSIIDKSSAERITNEAKIIFSESYLKLKKLKITDDVRKKVDEHYEKARYLYDKAYKNFENISRERPVGAKKALEKKQMIF</sequence>
<organism evidence="1 2">
    <name type="scientific">Edhazardia aedis (strain USNM 41457)</name>
    <name type="common">Microsporidian parasite</name>
    <dbReference type="NCBI Taxonomy" id="1003232"/>
    <lineage>
        <taxon>Eukaryota</taxon>
        <taxon>Fungi</taxon>
        <taxon>Fungi incertae sedis</taxon>
        <taxon>Microsporidia</taxon>
        <taxon>Edhazardia</taxon>
    </lineage>
</organism>
<keyword evidence="2" id="KW-1185">Reference proteome</keyword>
<protein>
    <submittedName>
        <fullName evidence="1">Uncharacterized protein</fullName>
    </submittedName>
</protein>
<evidence type="ECO:0000313" key="2">
    <source>
        <dbReference type="Proteomes" id="UP000003163"/>
    </source>
</evidence>
<evidence type="ECO:0000313" key="1">
    <source>
        <dbReference type="EMBL" id="EJW04535.1"/>
    </source>
</evidence>
<dbReference type="EMBL" id="AFBI03000884">
    <property type="protein sequence ID" value="EJW04535.1"/>
    <property type="molecule type" value="Genomic_DNA"/>
</dbReference>
<dbReference type="AlphaFoldDB" id="J9DPQ6"/>
<dbReference type="VEuPathDB" id="MicrosporidiaDB:EDEG_04214"/>
<dbReference type="InParanoid" id="J9DPQ6"/>
<reference evidence="1 2" key="1">
    <citation type="submission" date="2011-08" db="EMBL/GenBank/DDBJ databases">
        <authorList>
            <person name="Liu Z.J."/>
            <person name="Shi F.L."/>
            <person name="Lu J.Q."/>
            <person name="Li M."/>
            <person name="Wang Z.L."/>
        </authorList>
    </citation>
    <scope>NUCLEOTIDE SEQUENCE [LARGE SCALE GENOMIC DNA]</scope>
    <source>
        <strain evidence="1 2">USNM 41457</strain>
    </source>
</reference>
<name>J9DPQ6_EDHAE</name>
<dbReference type="Proteomes" id="UP000003163">
    <property type="component" value="Unassembled WGS sequence"/>
</dbReference>